<organism evidence="1 2">
    <name type="scientific">Gibberella moniliformis (strain M3125 / FGSC 7600)</name>
    <name type="common">Maize ear and stalk rot fungus</name>
    <name type="synonym">Fusarium verticillioides</name>
    <dbReference type="NCBI Taxonomy" id="334819"/>
    <lineage>
        <taxon>Eukaryota</taxon>
        <taxon>Fungi</taxon>
        <taxon>Dikarya</taxon>
        <taxon>Ascomycota</taxon>
        <taxon>Pezizomycotina</taxon>
        <taxon>Sordariomycetes</taxon>
        <taxon>Hypocreomycetidae</taxon>
        <taxon>Hypocreales</taxon>
        <taxon>Nectriaceae</taxon>
        <taxon>Fusarium</taxon>
        <taxon>Fusarium fujikuroi species complex</taxon>
    </lineage>
</organism>
<evidence type="ECO:0000313" key="1">
    <source>
        <dbReference type="EMBL" id="EWG55771.1"/>
    </source>
</evidence>
<dbReference type="STRING" id="334819.W7MWS8"/>
<proteinExistence type="predicted"/>
<protein>
    <submittedName>
        <fullName evidence="1">Uncharacterized protein</fullName>
    </submittedName>
</protein>
<gene>
    <name evidence="1" type="ORF">FVEG_13722</name>
</gene>
<accession>W7MWS8</accession>
<dbReference type="KEGG" id="fvr:FVEG_13722"/>
<dbReference type="HOGENOM" id="CLU_1586615_0_0_1"/>
<dbReference type="VEuPathDB" id="FungiDB:FVEG_13722"/>
<dbReference type="InterPro" id="IPR011990">
    <property type="entry name" value="TPR-like_helical_dom_sf"/>
</dbReference>
<evidence type="ECO:0000313" key="2">
    <source>
        <dbReference type="Proteomes" id="UP000009096"/>
    </source>
</evidence>
<reference evidence="1 2" key="1">
    <citation type="journal article" date="2010" name="Nature">
        <title>Comparative genomics reveals mobile pathogenicity chromosomes in Fusarium.</title>
        <authorList>
            <person name="Ma L.J."/>
            <person name="van der Does H.C."/>
            <person name="Borkovich K.A."/>
            <person name="Coleman J.J."/>
            <person name="Daboussi M.J."/>
            <person name="Di Pietro A."/>
            <person name="Dufresne M."/>
            <person name="Freitag M."/>
            <person name="Grabherr M."/>
            <person name="Henrissat B."/>
            <person name="Houterman P.M."/>
            <person name="Kang S."/>
            <person name="Shim W.B."/>
            <person name="Woloshuk C."/>
            <person name="Xie X."/>
            <person name="Xu J.R."/>
            <person name="Antoniw J."/>
            <person name="Baker S.E."/>
            <person name="Bluhm B.H."/>
            <person name="Breakspear A."/>
            <person name="Brown D.W."/>
            <person name="Butchko R.A."/>
            <person name="Chapman S."/>
            <person name="Coulson R."/>
            <person name="Coutinho P.M."/>
            <person name="Danchin E.G."/>
            <person name="Diener A."/>
            <person name="Gale L.R."/>
            <person name="Gardiner D.M."/>
            <person name="Goff S."/>
            <person name="Hammond-Kosack K.E."/>
            <person name="Hilburn K."/>
            <person name="Hua-Van A."/>
            <person name="Jonkers W."/>
            <person name="Kazan K."/>
            <person name="Kodira C.D."/>
            <person name="Koehrsen M."/>
            <person name="Kumar L."/>
            <person name="Lee Y.H."/>
            <person name="Li L."/>
            <person name="Manners J.M."/>
            <person name="Miranda-Saavedra D."/>
            <person name="Mukherjee M."/>
            <person name="Park G."/>
            <person name="Park J."/>
            <person name="Park S.Y."/>
            <person name="Proctor R.H."/>
            <person name="Regev A."/>
            <person name="Ruiz-Roldan M.C."/>
            <person name="Sain D."/>
            <person name="Sakthikumar S."/>
            <person name="Sykes S."/>
            <person name="Schwartz D.C."/>
            <person name="Turgeon B.G."/>
            <person name="Wapinski I."/>
            <person name="Yoder O."/>
            <person name="Young S."/>
            <person name="Zeng Q."/>
            <person name="Zhou S."/>
            <person name="Galagan J."/>
            <person name="Cuomo C.A."/>
            <person name="Kistler H.C."/>
            <person name="Rep M."/>
        </authorList>
    </citation>
    <scope>NUCLEOTIDE SEQUENCE [LARGE SCALE GENOMIC DNA]</scope>
    <source>
        <strain evidence="2">M3125 / FGSC 7600</strain>
    </source>
</reference>
<dbReference type="Gene3D" id="1.25.40.10">
    <property type="entry name" value="Tetratricopeptide repeat domain"/>
    <property type="match status" value="1"/>
</dbReference>
<dbReference type="RefSeq" id="XP_018761962.1">
    <property type="nucleotide sequence ID" value="XM_018903082.1"/>
</dbReference>
<dbReference type="OMA" id="CALAKVH"/>
<dbReference type="EMBL" id="CM000587">
    <property type="protein sequence ID" value="EWG55771.1"/>
    <property type="molecule type" value="Genomic_DNA"/>
</dbReference>
<sequence>MRRNYAIIILLLTTNYPSSPLGGFNWVGSMGLQHLPNVTLEQSEKATQLAENGLAFQEKHLPKDDSSVLAVSCALAKVHWFNGAPKKEIGRLEKLKKLGTGRSVMERLALLAELGKCYSSAKEYGKAAENLEMGIDAVGNKLTKDDPILIVVNTCVFAFHTSLLAHLF</sequence>
<dbReference type="AlphaFoldDB" id="W7MWS8"/>
<name>W7MWS8_GIBM7</name>
<dbReference type="OrthoDB" id="1658288at2759"/>
<dbReference type="Proteomes" id="UP000009096">
    <property type="component" value="Chromosome 10"/>
</dbReference>
<keyword evidence="2" id="KW-1185">Reference proteome</keyword>
<dbReference type="GeneID" id="30071045"/>
<dbReference type="EMBL" id="DS022265">
    <property type="protein sequence ID" value="EWG55771.1"/>
    <property type="molecule type" value="Genomic_DNA"/>
</dbReference>